<gene>
    <name evidence="2" type="ORF">MRATA1EN1_LOCUS10770</name>
</gene>
<organism evidence="2 3">
    <name type="scientific">Rangifer tarandus platyrhynchus</name>
    <name type="common">Svalbard reindeer</name>
    <dbReference type="NCBI Taxonomy" id="3082113"/>
    <lineage>
        <taxon>Eukaryota</taxon>
        <taxon>Metazoa</taxon>
        <taxon>Chordata</taxon>
        <taxon>Craniata</taxon>
        <taxon>Vertebrata</taxon>
        <taxon>Euteleostomi</taxon>
        <taxon>Mammalia</taxon>
        <taxon>Eutheria</taxon>
        <taxon>Laurasiatheria</taxon>
        <taxon>Artiodactyla</taxon>
        <taxon>Ruminantia</taxon>
        <taxon>Pecora</taxon>
        <taxon>Cervidae</taxon>
        <taxon>Odocoileinae</taxon>
        <taxon>Rangifer</taxon>
    </lineage>
</organism>
<evidence type="ECO:0000256" key="1">
    <source>
        <dbReference type="SAM" id="MobiDB-lite"/>
    </source>
</evidence>
<feature type="compositionally biased region" description="Polar residues" evidence="1">
    <location>
        <begin position="1"/>
        <end position="12"/>
    </location>
</feature>
<feature type="region of interest" description="Disordered" evidence="1">
    <location>
        <begin position="83"/>
        <end position="102"/>
    </location>
</feature>
<name>A0ABN8YMZ6_RANTA</name>
<accession>A0ABN8YMZ6</accession>
<dbReference type="EMBL" id="OX459956">
    <property type="protein sequence ID" value="CAI9161808.1"/>
    <property type="molecule type" value="Genomic_DNA"/>
</dbReference>
<feature type="compositionally biased region" description="Gly residues" evidence="1">
    <location>
        <begin position="93"/>
        <end position="102"/>
    </location>
</feature>
<evidence type="ECO:0000313" key="3">
    <source>
        <dbReference type="Proteomes" id="UP001176941"/>
    </source>
</evidence>
<dbReference type="Proteomes" id="UP001176941">
    <property type="component" value="Chromosome 20"/>
</dbReference>
<protein>
    <submittedName>
        <fullName evidence="2">Uncharacterized protein</fullName>
    </submittedName>
</protein>
<evidence type="ECO:0000313" key="2">
    <source>
        <dbReference type="EMBL" id="CAI9161808.1"/>
    </source>
</evidence>
<feature type="region of interest" description="Disordered" evidence="1">
    <location>
        <begin position="1"/>
        <end position="31"/>
    </location>
</feature>
<sequence length="102" mass="10723">MTQSHPFPTLSCSKPPWGPRLWVSGHPEHTPPQSCPILTHCSPLSTLGCYRSFWFSRALGSHPGAGSSRGGLECLTVKGSGERTLGLTRGRRGGSVDGGPPG</sequence>
<reference evidence="2" key="1">
    <citation type="submission" date="2023-04" db="EMBL/GenBank/DDBJ databases">
        <authorList>
            <consortium name="ELIXIR-Norway"/>
        </authorList>
    </citation>
    <scope>NUCLEOTIDE SEQUENCE [LARGE SCALE GENOMIC DNA]</scope>
</reference>
<proteinExistence type="predicted"/>
<keyword evidence="3" id="KW-1185">Reference proteome</keyword>